<dbReference type="InParanoid" id="F6GXG8"/>
<evidence type="ECO:0000313" key="1">
    <source>
        <dbReference type="EMBL" id="CCB44654.1"/>
    </source>
</evidence>
<keyword evidence="2" id="KW-1185">Reference proteome</keyword>
<protein>
    <submittedName>
        <fullName evidence="1">Uncharacterized protein</fullName>
    </submittedName>
</protein>
<proteinExistence type="predicted"/>
<name>F6GXG8_VITVI</name>
<reference evidence="2" key="1">
    <citation type="journal article" date="2007" name="Nature">
        <title>The grapevine genome sequence suggests ancestral hexaploidization in major angiosperm phyla.</title>
        <authorList>
            <consortium name="The French-Italian Public Consortium for Grapevine Genome Characterization."/>
            <person name="Jaillon O."/>
            <person name="Aury J.-M."/>
            <person name="Noel B."/>
            <person name="Policriti A."/>
            <person name="Clepet C."/>
            <person name="Casagrande A."/>
            <person name="Choisne N."/>
            <person name="Aubourg S."/>
            <person name="Vitulo N."/>
            <person name="Jubin C."/>
            <person name="Vezzi A."/>
            <person name="Legeai F."/>
            <person name="Hugueney P."/>
            <person name="Dasilva C."/>
            <person name="Horner D."/>
            <person name="Mica E."/>
            <person name="Jublot D."/>
            <person name="Poulain J."/>
            <person name="Bruyere C."/>
            <person name="Billault A."/>
            <person name="Segurens B."/>
            <person name="Gouyvenoux M."/>
            <person name="Ugarte E."/>
            <person name="Cattonaro F."/>
            <person name="Anthouard V."/>
            <person name="Vico V."/>
            <person name="Del Fabbro C."/>
            <person name="Alaux M."/>
            <person name="Di Gaspero G."/>
            <person name="Dumas V."/>
            <person name="Felice N."/>
            <person name="Paillard S."/>
            <person name="Juman I."/>
            <person name="Moroldo M."/>
            <person name="Scalabrin S."/>
            <person name="Canaguier A."/>
            <person name="Le Clainche I."/>
            <person name="Malacrida G."/>
            <person name="Durand E."/>
            <person name="Pesole G."/>
            <person name="Laucou V."/>
            <person name="Chatelet P."/>
            <person name="Merdinoglu D."/>
            <person name="Delledonne M."/>
            <person name="Pezzotti M."/>
            <person name="Lecharny A."/>
            <person name="Scarpelli C."/>
            <person name="Artiguenave F."/>
            <person name="Pe M.E."/>
            <person name="Valle G."/>
            <person name="Morgante M."/>
            <person name="Caboche M."/>
            <person name="Adam-Blondon A.-F."/>
            <person name="Weissenbach J."/>
            <person name="Quetier F."/>
            <person name="Wincker P."/>
        </authorList>
    </citation>
    <scope>NUCLEOTIDE SEQUENCE [LARGE SCALE GENOMIC DNA]</scope>
    <source>
        <strain evidence="2">cv. Pinot noir / PN40024</strain>
    </source>
</reference>
<dbReference type="EMBL" id="FN594964">
    <property type="protein sequence ID" value="CCB44654.1"/>
    <property type="molecule type" value="Genomic_DNA"/>
</dbReference>
<dbReference type="Proteomes" id="UP000009183">
    <property type="component" value="Chromosome 11"/>
</dbReference>
<dbReference type="AlphaFoldDB" id="F6GXG8"/>
<dbReference type="HOGENOM" id="CLU_2350935_0_0_1"/>
<evidence type="ECO:0000313" key="2">
    <source>
        <dbReference type="Proteomes" id="UP000009183"/>
    </source>
</evidence>
<organism evidence="1 2">
    <name type="scientific">Vitis vinifera</name>
    <name type="common">Grape</name>
    <dbReference type="NCBI Taxonomy" id="29760"/>
    <lineage>
        <taxon>Eukaryota</taxon>
        <taxon>Viridiplantae</taxon>
        <taxon>Streptophyta</taxon>
        <taxon>Embryophyta</taxon>
        <taxon>Tracheophyta</taxon>
        <taxon>Spermatophyta</taxon>
        <taxon>Magnoliopsida</taxon>
        <taxon>eudicotyledons</taxon>
        <taxon>Gunneridae</taxon>
        <taxon>Pentapetalae</taxon>
        <taxon>rosids</taxon>
        <taxon>Vitales</taxon>
        <taxon>Vitaceae</taxon>
        <taxon>Viteae</taxon>
        <taxon>Vitis</taxon>
    </lineage>
</organism>
<accession>F6GXG8</accession>
<sequence length="97" mass="11581">MVDIRLRALVYVWFPENSRKMQGNHKQGTKEYGESNKAFHLQTIVIIKYKHFHDTHVNLKNHPNTSQTIVFFDYPSKKMVRKEERGKNIYKSDVPTF</sequence>
<dbReference type="PaxDb" id="29760-VIT_11s0052g00910.t01"/>
<gene>
    <name evidence="1" type="ordered locus">VIT_11s0052g00910</name>
</gene>